<name>A0A2C9D5H6_9HYPH</name>
<dbReference type="Proteomes" id="UP000223606">
    <property type="component" value="Chromosome 1"/>
</dbReference>
<protein>
    <submittedName>
        <fullName evidence="3">Putative copper-binding protein</fullName>
    </submittedName>
</protein>
<evidence type="ECO:0000313" key="4">
    <source>
        <dbReference type="Proteomes" id="UP000223606"/>
    </source>
</evidence>
<reference evidence="4" key="1">
    <citation type="submission" date="2017-09" db="EMBL/GenBank/DDBJ databases">
        <title>Genome sequence of Nannocystis excedens DSM 71.</title>
        <authorList>
            <person name="Blom J."/>
        </authorList>
    </citation>
    <scope>NUCLEOTIDE SEQUENCE [LARGE SCALE GENOMIC DNA]</scope>
    <source>
        <strain evidence="4">type strain: E19</strain>
    </source>
</reference>
<evidence type="ECO:0000256" key="1">
    <source>
        <dbReference type="ARBA" id="ARBA00022723"/>
    </source>
</evidence>
<evidence type="ECO:0000256" key="2">
    <source>
        <dbReference type="SAM" id="SignalP"/>
    </source>
</evidence>
<dbReference type="OrthoDB" id="9807821at2"/>
<dbReference type="InterPro" id="IPR033138">
    <property type="entry name" value="Cu_oxidase_CS"/>
</dbReference>
<dbReference type="InterPro" id="IPR008972">
    <property type="entry name" value="Cupredoxin"/>
</dbReference>
<dbReference type="Gene3D" id="2.60.40.420">
    <property type="entry name" value="Cupredoxins - blue copper proteins"/>
    <property type="match status" value="1"/>
</dbReference>
<dbReference type="AlphaFoldDB" id="A0A2C9D5H6"/>
<keyword evidence="4" id="KW-1185">Reference proteome</keyword>
<keyword evidence="2" id="KW-0732">Signal</keyword>
<dbReference type="EMBL" id="LT960614">
    <property type="protein sequence ID" value="SON55001.1"/>
    <property type="molecule type" value="Genomic_DNA"/>
</dbReference>
<sequence>MKNLTALFVALGVGLMALAAVPASAAGTGTEVRVALLDMSAMMGRGGGWGVMGGGGAPGAGPNQDGQGWGMMGQRRGGYGFGHGWGMMGGGPGQGGSGWGTMGMGRMTIRTDHATVKAGDVHFTVTNWSQAIVHEMIVVAVDNPDAPLPYDYDTGRVPEDQIKTLGEVSDLSPNAVGDLDVNLAPGSYLLICNVAGHYAAGMVTPLTVTP</sequence>
<dbReference type="GO" id="GO:0046872">
    <property type="term" value="F:metal ion binding"/>
    <property type="evidence" value="ECO:0007669"/>
    <property type="project" value="UniProtKB-KW"/>
</dbReference>
<proteinExistence type="predicted"/>
<dbReference type="KEGG" id="hdi:HDIA_1460"/>
<dbReference type="RefSeq" id="WP_157775412.1">
    <property type="nucleotide sequence ID" value="NZ_LT960614.1"/>
</dbReference>
<gene>
    <name evidence="3" type="ORF">HDIA_1460</name>
</gene>
<evidence type="ECO:0000313" key="3">
    <source>
        <dbReference type="EMBL" id="SON55001.1"/>
    </source>
</evidence>
<dbReference type="SUPFAM" id="SSF49503">
    <property type="entry name" value="Cupredoxins"/>
    <property type="match status" value="1"/>
</dbReference>
<dbReference type="PROSITE" id="PS00079">
    <property type="entry name" value="MULTICOPPER_OXIDASE1"/>
    <property type="match status" value="1"/>
</dbReference>
<keyword evidence="1" id="KW-0479">Metal-binding</keyword>
<organism evidence="3 4">
    <name type="scientific">Hartmannibacter diazotrophicus</name>
    <dbReference type="NCBI Taxonomy" id="1482074"/>
    <lineage>
        <taxon>Bacteria</taxon>
        <taxon>Pseudomonadati</taxon>
        <taxon>Pseudomonadota</taxon>
        <taxon>Alphaproteobacteria</taxon>
        <taxon>Hyphomicrobiales</taxon>
        <taxon>Pleomorphomonadaceae</taxon>
        <taxon>Hartmannibacter</taxon>
    </lineage>
</organism>
<feature type="signal peptide" evidence="2">
    <location>
        <begin position="1"/>
        <end position="25"/>
    </location>
</feature>
<accession>A0A2C9D5H6</accession>
<feature type="chain" id="PRO_5012090062" evidence="2">
    <location>
        <begin position="26"/>
        <end position="210"/>
    </location>
</feature>